<evidence type="ECO:0000256" key="1">
    <source>
        <dbReference type="SAM" id="MobiDB-lite"/>
    </source>
</evidence>
<dbReference type="EMBL" id="JAQNDL010000001">
    <property type="protein sequence ID" value="MDC0716284.1"/>
    <property type="molecule type" value="Genomic_DNA"/>
</dbReference>
<comment type="caution">
    <text evidence="2">The sequence shown here is derived from an EMBL/GenBank/DDBJ whole genome shotgun (WGS) entry which is preliminary data.</text>
</comment>
<protein>
    <submittedName>
        <fullName evidence="2">Uncharacterized protein</fullName>
    </submittedName>
</protein>
<gene>
    <name evidence="2" type="ORF">POL25_05240</name>
</gene>
<feature type="compositionally biased region" description="Low complexity" evidence="1">
    <location>
        <begin position="59"/>
        <end position="84"/>
    </location>
</feature>
<organism evidence="2 3">
    <name type="scientific">Nannocystis bainbridge</name>
    <dbReference type="NCBI Taxonomy" id="2995303"/>
    <lineage>
        <taxon>Bacteria</taxon>
        <taxon>Pseudomonadati</taxon>
        <taxon>Myxococcota</taxon>
        <taxon>Polyangia</taxon>
        <taxon>Nannocystales</taxon>
        <taxon>Nannocystaceae</taxon>
        <taxon>Nannocystis</taxon>
    </lineage>
</organism>
<reference evidence="2 3" key="1">
    <citation type="submission" date="2022-11" db="EMBL/GenBank/DDBJ databases">
        <title>Minimal conservation of predation-associated metabolite biosynthetic gene clusters underscores biosynthetic potential of Myxococcota including descriptions for ten novel species: Archangium lansinium sp. nov., Myxococcus landrumus sp. nov., Nannocystis bai.</title>
        <authorList>
            <person name="Ahearne A."/>
            <person name="Stevens C."/>
            <person name="Dowd S."/>
        </authorList>
    </citation>
    <scope>NUCLEOTIDE SEQUENCE [LARGE SCALE GENOMIC DNA]</scope>
    <source>
        <strain evidence="2 3">BB15-2</strain>
    </source>
</reference>
<proteinExistence type="predicted"/>
<feature type="compositionally biased region" description="Gly residues" evidence="1">
    <location>
        <begin position="85"/>
        <end position="97"/>
    </location>
</feature>
<evidence type="ECO:0000313" key="3">
    <source>
        <dbReference type="Proteomes" id="UP001221686"/>
    </source>
</evidence>
<accession>A0ABT5DRR4</accession>
<name>A0ABT5DRR4_9BACT</name>
<evidence type="ECO:0000313" key="2">
    <source>
        <dbReference type="EMBL" id="MDC0716284.1"/>
    </source>
</evidence>
<feature type="region of interest" description="Disordered" evidence="1">
    <location>
        <begin position="51"/>
        <end position="102"/>
    </location>
</feature>
<dbReference type="Proteomes" id="UP001221686">
    <property type="component" value="Unassembled WGS sequence"/>
</dbReference>
<dbReference type="RefSeq" id="WP_272084729.1">
    <property type="nucleotide sequence ID" value="NZ_JAQNDL010000001.1"/>
</dbReference>
<keyword evidence="3" id="KW-1185">Reference proteome</keyword>
<sequence>MKPCSGCARHLRIAESVCPFCGTHLAEGTAPGGWGWAVGLALLGAACGTDKGDSESGDATTEVTGSTSSTTEGTTLTSAPTSSGTIGGTGTSSGSEGGETSTTECVSCSSSSEGGAFIYAAPDMGVQLDCDPWVQDCPDGQKCAPVGDDGTLTAIACVPAANPGAAVGEACTVQDQPHSGLDDCAKGLVCFEVDAGTLTGMCAALCTGSPDAPVCAEGTTCKEVIGDLVSLCL</sequence>